<name>A0A931N1K0_9HYPH</name>
<gene>
    <name evidence="1" type="ORF">I5731_18945</name>
</gene>
<organism evidence="1 2">
    <name type="scientific">Methylobrevis albus</name>
    <dbReference type="NCBI Taxonomy" id="2793297"/>
    <lineage>
        <taxon>Bacteria</taxon>
        <taxon>Pseudomonadati</taxon>
        <taxon>Pseudomonadota</taxon>
        <taxon>Alphaproteobacteria</taxon>
        <taxon>Hyphomicrobiales</taxon>
        <taxon>Pleomorphomonadaceae</taxon>
        <taxon>Methylobrevis</taxon>
    </lineage>
</organism>
<evidence type="ECO:0000313" key="2">
    <source>
        <dbReference type="Proteomes" id="UP000631694"/>
    </source>
</evidence>
<dbReference type="RefSeq" id="WP_197312976.1">
    <property type="nucleotide sequence ID" value="NZ_JADZLT010000056.1"/>
</dbReference>
<dbReference type="EMBL" id="JADZLT010000056">
    <property type="protein sequence ID" value="MBH0239906.1"/>
    <property type="molecule type" value="Genomic_DNA"/>
</dbReference>
<comment type="caution">
    <text evidence="1">The sequence shown here is derived from an EMBL/GenBank/DDBJ whole genome shotgun (WGS) entry which is preliminary data.</text>
</comment>
<proteinExistence type="predicted"/>
<sequence length="162" mass="18383">MWHSDTMREIEQFTSELRSLTCFHVHSYLGSMLAFDFGIPKTFVFRNGEKGVEGSVILGIGNVRWSAWSGDRLIVDAETFDKDIERKTLNDLFVGSVFPAVLLSKDGIYVEFDFGRGAALRLDTTNEWDDDWWIFDIRREDGRCITCDPDGVLTASSIADGR</sequence>
<accession>A0A931N1K0</accession>
<reference evidence="1" key="1">
    <citation type="submission" date="2020-12" db="EMBL/GenBank/DDBJ databases">
        <title>Methylobrevis albus sp. nov., isolated from fresh water lack sediment.</title>
        <authorList>
            <person name="Zou Q."/>
        </authorList>
    </citation>
    <scope>NUCLEOTIDE SEQUENCE</scope>
    <source>
        <strain evidence="1">L22</strain>
    </source>
</reference>
<dbReference type="Proteomes" id="UP000631694">
    <property type="component" value="Unassembled WGS sequence"/>
</dbReference>
<evidence type="ECO:0000313" key="1">
    <source>
        <dbReference type="EMBL" id="MBH0239906.1"/>
    </source>
</evidence>
<protein>
    <submittedName>
        <fullName evidence="1">Uncharacterized protein</fullName>
    </submittedName>
</protein>
<keyword evidence="2" id="KW-1185">Reference proteome</keyword>
<dbReference type="AlphaFoldDB" id="A0A931N1K0"/>